<evidence type="ECO:0000313" key="4">
    <source>
        <dbReference type="EMBL" id="KRL99492.1"/>
    </source>
</evidence>
<evidence type="ECO:0000256" key="1">
    <source>
        <dbReference type="ARBA" id="ARBA00006625"/>
    </source>
</evidence>
<dbReference type="EMBL" id="AZFQ01000026">
    <property type="protein sequence ID" value="KRL99492.1"/>
    <property type="molecule type" value="Genomic_DNA"/>
</dbReference>
<dbReference type="STRING" id="1423801.FD50_GL000192"/>
<keyword evidence="2" id="KW-0378">Hydrolase</keyword>
<evidence type="ECO:0000256" key="2">
    <source>
        <dbReference type="ARBA" id="ARBA00022801"/>
    </source>
</evidence>
<dbReference type="AlphaFoldDB" id="A0A0R1V2W4"/>
<comment type="caution">
    <text evidence="4">The sequence shown here is derived from an EMBL/GenBank/DDBJ whole genome shotgun (WGS) entry which is preliminary data.</text>
</comment>
<gene>
    <name evidence="4" type="ORF">FD50_GL000192</name>
</gene>
<sequence>MDFTIEMAEEVIFVPRGKSFKTNYTSAAKITAKYANMGIGQLNDHAPILFDGLNEKGLMGATLYFPRYAHYSQKMMPERTNVSPDKVIATVLATAANLTEAATLFKNSLNIVAQENATIGTVPPLHYIFSDQSGASLIVEPRADGVQLIEDSIGVMTNSPDYRWHENNLRNYLTVTAQQHAPVKFLNKTLFPFSQGSGTFGLPGDYTPPARFIRVAFLKNAATQAANEIAGISLLHHILEAVSIPQGAVVTERGTQDYTCYTAYMCAESLSFYFSTYFNQRINKISLAPLLLEKDYKIFKINNHEDLHELN</sequence>
<dbReference type="Pfam" id="PF02275">
    <property type="entry name" value="CBAH"/>
    <property type="match status" value="1"/>
</dbReference>
<dbReference type="InterPro" id="IPR029055">
    <property type="entry name" value="Ntn_hydrolases_N"/>
</dbReference>
<dbReference type="CDD" id="cd00542">
    <property type="entry name" value="Ntn_PVA"/>
    <property type="match status" value="1"/>
</dbReference>
<dbReference type="Proteomes" id="UP000051166">
    <property type="component" value="Unassembled WGS sequence"/>
</dbReference>
<dbReference type="InterPro" id="IPR052193">
    <property type="entry name" value="Peptidase_C59"/>
</dbReference>
<dbReference type="GO" id="GO:0016787">
    <property type="term" value="F:hydrolase activity"/>
    <property type="evidence" value="ECO:0007669"/>
    <property type="project" value="UniProtKB-KW"/>
</dbReference>
<evidence type="ECO:0000313" key="5">
    <source>
        <dbReference type="Proteomes" id="UP000051166"/>
    </source>
</evidence>
<proteinExistence type="inferred from homology"/>
<name>A0A0R1V2W4_9LACO</name>
<dbReference type="Gene3D" id="3.60.60.10">
    <property type="entry name" value="Penicillin V Acylase, Chain A"/>
    <property type="match status" value="1"/>
</dbReference>
<accession>A0A0R1V2W4</accession>
<dbReference type="SUPFAM" id="SSF56235">
    <property type="entry name" value="N-terminal nucleophile aminohydrolases (Ntn hydrolases)"/>
    <property type="match status" value="1"/>
</dbReference>
<keyword evidence="5" id="KW-1185">Reference proteome</keyword>
<dbReference type="PANTHER" id="PTHR35527:SF2">
    <property type="entry name" value="HYDROLASE"/>
    <property type="match status" value="1"/>
</dbReference>
<protein>
    <submittedName>
        <fullName evidence="4">Penicillin acylase</fullName>
    </submittedName>
</protein>
<dbReference type="PATRIC" id="fig|1423801.4.peg.194"/>
<feature type="domain" description="Choloylglycine hydrolase/NAAA C-terminal" evidence="3">
    <location>
        <begin position="1"/>
        <end position="292"/>
    </location>
</feature>
<organism evidence="4 5">
    <name type="scientific">Liquorilactobacillus satsumensis DSM 16230 = JCM 12392</name>
    <dbReference type="NCBI Taxonomy" id="1423801"/>
    <lineage>
        <taxon>Bacteria</taxon>
        <taxon>Bacillati</taxon>
        <taxon>Bacillota</taxon>
        <taxon>Bacilli</taxon>
        <taxon>Lactobacillales</taxon>
        <taxon>Lactobacillaceae</taxon>
        <taxon>Liquorilactobacillus</taxon>
    </lineage>
</organism>
<dbReference type="PANTHER" id="PTHR35527">
    <property type="entry name" value="CHOLOYLGLYCINE HYDROLASE"/>
    <property type="match status" value="1"/>
</dbReference>
<reference evidence="4 5" key="1">
    <citation type="journal article" date="2015" name="Genome Announc.">
        <title>Expanding the biotechnology potential of lactobacilli through comparative genomics of 213 strains and associated genera.</title>
        <authorList>
            <person name="Sun Z."/>
            <person name="Harris H.M."/>
            <person name="McCann A."/>
            <person name="Guo C."/>
            <person name="Argimon S."/>
            <person name="Zhang W."/>
            <person name="Yang X."/>
            <person name="Jeffery I.B."/>
            <person name="Cooney J.C."/>
            <person name="Kagawa T.F."/>
            <person name="Liu W."/>
            <person name="Song Y."/>
            <person name="Salvetti E."/>
            <person name="Wrobel A."/>
            <person name="Rasinkangas P."/>
            <person name="Parkhill J."/>
            <person name="Rea M.C."/>
            <person name="O'Sullivan O."/>
            <person name="Ritari J."/>
            <person name="Douillard F.P."/>
            <person name="Paul Ross R."/>
            <person name="Yang R."/>
            <person name="Briner A.E."/>
            <person name="Felis G.E."/>
            <person name="de Vos W.M."/>
            <person name="Barrangou R."/>
            <person name="Klaenhammer T.R."/>
            <person name="Caufield P.W."/>
            <person name="Cui Y."/>
            <person name="Zhang H."/>
            <person name="O'Toole P.W."/>
        </authorList>
    </citation>
    <scope>NUCLEOTIDE SEQUENCE [LARGE SCALE GENOMIC DNA]</scope>
    <source>
        <strain evidence="4 5">DSM 16230</strain>
    </source>
</reference>
<dbReference type="InterPro" id="IPR029132">
    <property type="entry name" value="CBAH/NAAA_C"/>
</dbReference>
<comment type="similarity">
    <text evidence="1">Belongs to the peptidase C59 family.</text>
</comment>
<evidence type="ECO:0000259" key="3">
    <source>
        <dbReference type="Pfam" id="PF02275"/>
    </source>
</evidence>